<proteinExistence type="predicted"/>
<keyword evidence="2" id="KW-1185">Reference proteome</keyword>
<sequence length="185" mass="20248">MGAQLDAQLSVELSRLAAQRGAQSTAEVTSPTAEQLLASITAFQDLARLATELQGQAVRAAHEAGVSWTGIGAVLGTSRQAAQQRFDPHYLPRDDVPGITRTLGPVSRAEEMHHLAEAGRQGWRLIRSAHGEHVLERDDRAWDISRVSVLSPLPMPSRRSGWHAAATRFPDCFYLRPRHDTDAAE</sequence>
<gene>
    <name evidence="1" type="ORF">E8P82_01575</name>
</gene>
<name>A0A4S5EAJ8_9MICC</name>
<dbReference type="AlphaFoldDB" id="A0A4S5EAJ8"/>
<reference evidence="1 2" key="1">
    <citation type="submission" date="2019-04" db="EMBL/GenBank/DDBJ databases">
        <authorList>
            <person name="Liu Q."/>
            <person name="Xin Y.-H."/>
        </authorList>
    </citation>
    <scope>NUCLEOTIDE SEQUENCE [LARGE SCALE GENOMIC DNA]</scope>
    <source>
        <strain evidence="1 2">AM23</strain>
    </source>
</reference>
<dbReference type="EMBL" id="SSWH01000001">
    <property type="protein sequence ID" value="THJ68620.1"/>
    <property type="molecule type" value="Genomic_DNA"/>
</dbReference>
<dbReference type="OrthoDB" id="3579809at2"/>
<comment type="caution">
    <text evidence="1">The sequence shown here is derived from an EMBL/GenBank/DDBJ whole genome shotgun (WGS) entry which is preliminary data.</text>
</comment>
<protein>
    <submittedName>
        <fullName evidence="1">Uncharacterized protein</fullName>
    </submittedName>
</protein>
<accession>A0A4S5EAJ8</accession>
<evidence type="ECO:0000313" key="2">
    <source>
        <dbReference type="Proteomes" id="UP000305233"/>
    </source>
</evidence>
<organism evidence="1 2">
    <name type="scientific">Arthrobacter echini</name>
    <dbReference type="NCBI Taxonomy" id="1529066"/>
    <lineage>
        <taxon>Bacteria</taxon>
        <taxon>Bacillati</taxon>
        <taxon>Actinomycetota</taxon>
        <taxon>Actinomycetes</taxon>
        <taxon>Micrococcales</taxon>
        <taxon>Micrococcaceae</taxon>
        <taxon>Arthrobacter</taxon>
    </lineage>
</organism>
<evidence type="ECO:0000313" key="1">
    <source>
        <dbReference type="EMBL" id="THJ68620.1"/>
    </source>
</evidence>
<dbReference type="Proteomes" id="UP000305233">
    <property type="component" value="Unassembled WGS sequence"/>
</dbReference>
<dbReference type="RefSeq" id="WP_136452722.1">
    <property type="nucleotide sequence ID" value="NZ_SSWH01000001.1"/>
</dbReference>